<dbReference type="AlphaFoldDB" id="A0AAD4E5B8"/>
<name>A0AAD4E5B8_9AGAM</name>
<feature type="region of interest" description="Disordered" evidence="1">
    <location>
        <begin position="195"/>
        <end position="224"/>
    </location>
</feature>
<dbReference type="PANTHER" id="PTHR10622:SF10">
    <property type="entry name" value="HET DOMAIN-CONTAINING PROTEIN"/>
    <property type="match status" value="1"/>
</dbReference>
<accession>A0AAD4E5B8</accession>
<sequence length="287" mass="32216">MRDARQKLQWASKRVTTVQEDTAYSLFGIFDVHLPVIYGERKQSALGRLLQDIVSRSGDITSLDWVGQSSEFNSCFPADIISYATPPCSLPSLSEDEIQTANTNAPLFANRRLRLPCIAFRVNEVKRRRGDAAHSTYGVKADGLRDLVITTDETLIQFSRVKPTQQTFFLVRPWDRRLLGLPDFSEQLTFADEEESVGDWSESESASDHTDEPSSDSPGEEELSVDSDIHSRSLRLMVHLGQAFSALLVAQQRVGEYKRVASDHNIIAQVKDMASIDILNIRTLDIL</sequence>
<dbReference type="PANTHER" id="PTHR10622">
    <property type="entry name" value="HET DOMAIN-CONTAINING PROTEIN"/>
    <property type="match status" value="1"/>
</dbReference>
<proteinExistence type="predicted"/>
<organism evidence="2 3">
    <name type="scientific">Suillus fuscotomentosus</name>
    <dbReference type="NCBI Taxonomy" id="1912939"/>
    <lineage>
        <taxon>Eukaryota</taxon>
        <taxon>Fungi</taxon>
        <taxon>Dikarya</taxon>
        <taxon>Basidiomycota</taxon>
        <taxon>Agaricomycotina</taxon>
        <taxon>Agaricomycetes</taxon>
        <taxon>Agaricomycetidae</taxon>
        <taxon>Boletales</taxon>
        <taxon>Suillineae</taxon>
        <taxon>Suillaceae</taxon>
        <taxon>Suillus</taxon>
    </lineage>
</organism>
<dbReference type="GeneID" id="64656419"/>
<dbReference type="EMBL" id="JABBWK010000038">
    <property type="protein sequence ID" value="KAG1898593.1"/>
    <property type="molecule type" value="Genomic_DNA"/>
</dbReference>
<dbReference type="RefSeq" id="XP_041224169.1">
    <property type="nucleotide sequence ID" value="XM_041362121.1"/>
</dbReference>
<evidence type="ECO:0000256" key="1">
    <source>
        <dbReference type="SAM" id="MobiDB-lite"/>
    </source>
</evidence>
<gene>
    <name evidence="2" type="ORF">F5891DRAFT_1042728</name>
</gene>
<protein>
    <submittedName>
        <fullName evidence="2">Uncharacterized protein</fullName>
    </submittedName>
</protein>
<comment type="caution">
    <text evidence="2">The sequence shown here is derived from an EMBL/GenBank/DDBJ whole genome shotgun (WGS) entry which is preliminary data.</text>
</comment>
<keyword evidence="3" id="KW-1185">Reference proteome</keyword>
<reference evidence="2" key="1">
    <citation type="journal article" date="2020" name="New Phytol.">
        <title>Comparative genomics reveals dynamic genome evolution in host specialist ectomycorrhizal fungi.</title>
        <authorList>
            <person name="Lofgren L.A."/>
            <person name="Nguyen N.H."/>
            <person name="Vilgalys R."/>
            <person name="Ruytinx J."/>
            <person name="Liao H.L."/>
            <person name="Branco S."/>
            <person name="Kuo A."/>
            <person name="LaButti K."/>
            <person name="Lipzen A."/>
            <person name="Andreopoulos W."/>
            <person name="Pangilinan J."/>
            <person name="Riley R."/>
            <person name="Hundley H."/>
            <person name="Na H."/>
            <person name="Barry K."/>
            <person name="Grigoriev I.V."/>
            <person name="Stajich J.E."/>
            <person name="Kennedy P.G."/>
        </authorList>
    </citation>
    <scope>NUCLEOTIDE SEQUENCE</scope>
    <source>
        <strain evidence="2">FC203</strain>
    </source>
</reference>
<dbReference type="Proteomes" id="UP001195769">
    <property type="component" value="Unassembled WGS sequence"/>
</dbReference>
<evidence type="ECO:0000313" key="3">
    <source>
        <dbReference type="Proteomes" id="UP001195769"/>
    </source>
</evidence>
<evidence type="ECO:0000313" key="2">
    <source>
        <dbReference type="EMBL" id="KAG1898593.1"/>
    </source>
</evidence>